<evidence type="ECO:0000313" key="2">
    <source>
        <dbReference type="EMBL" id="PWE39727.1"/>
    </source>
</evidence>
<sequence length="86" mass="9917">MSAIDKYILLITQFVAGDVTEVQFETSYLRMFKSESMVLSEETYDVLNELFICVDAYCSDPHLRDEEDLDDLELLESAKEALKKLV</sequence>
<dbReference type="GO" id="GO:0030153">
    <property type="term" value="P:bacteriocin immunity"/>
    <property type="evidence" value="ECO:0007669"/>
    <property type="project" value="InterPro"/>
</dbReference>
<dbReference type="Gene3D" id="1.20.120.650">
    <property type="entry name" value="Colicin D"/>
    <property type="match status" value="1"/>
</dbReference>
<dbReference type="Proteomes" id="UP000245056">
    <property type="component" value="Unassembled WGS sequence"/>
</dbReference>
<dbReference type="Pfam" id="PF09204">
    <property type="entry name" value="Colicin_immun"/>
    <property type="match status" value="1"/>
</dbReference>
<dbReference type="OrthoDB" id="7068706at2"/>
<accession>A0A2U2D1I7</accession>
<evidence type="ECO:0000259" key="1">
    <source>
        <dbReference type="Pfam" id="PF09204"/>
    </source>
</evidence>
<dbReference type="EMBL" id="QFAW01000052">
    <property type="protein sequence ID" value="PWE39727.1"/>
    <property type="molecule type" value="Genomic_DNA"/>
</dbReference>
<comment type="caution">
    <text evidence="2">The sequence shown here is derived from an EMBL/GenBank/DDBJ whole genome shotgun (WGS) entry which is preliminary data.</text>
</comment>
<proteinExistence type="predicted"/>
<reference evidence="2 3" key="1">
    <citation type="submission" date="2018-05" db="EMBL/GenBank/DDBJ databases">
        <title>Genome sequences of two Antarctic strains of Pseudomonas prosekii: insights into adaptation to extreme conditions.</title>
        <authorList>
            <person name="Snopkova K."/>
            <person name="Dufkova K."/>
            <person name="Cejkova D."/>
            <person name="Sedlacek I."/>
            <person name="Smajs D."/>
        </authorList>
    </citation>
    <scope>NUCLEOTIDE SEQUENCE [LARGE SCALE GENOMIC DNA]</scope>
    <source>
        <strain evidence="2 3">P2673</strain>
    </source>
</reference>
<organism evidence="2 3">
    <name type="scientific">Pseudomonas prosekii</name>
    <dbReference type="NCBI Taxonomy" id="1148509"/>
    <lineage>
        <taxon>Bacteria</taxon>
        <taxon>Pseudomonadati</taxon>
        <taxon>Pseudomonadota</taxon>
        <taxon>Gammaproteobacteria</taxon>
        <taxon>Pseudomonadales</taxon>
        <taxon>Pseudomonadaceae</taxon>
        <taxon>Pseudomonas</taxon>
    </lineage>
</organism>
<feature type="domain" description="Colicin D immunity protein" evidence="1">
    <location>
        <begin position="4"/>
        <end position="85"/>
    </location>
</feature>
<dbReference type="RefSeq" id="WP_109522286.1">
    <property type="nucleotide sequence ID" value="NZ_QFAW01000052.1"/>
</dbReference>
<evidence type="ECO:0000313" key="3">
    <source>
        <dbReference type="Proteomes" id="UP000245056"/>
    </source>
</evidence>
<name>A0A2U2D1I7_9PSED</name>
<dbReference type="GO" id="GO:0015643">
    <property type="term" value="F:toxic substance binding"/>
    <property type="evidence" value="ECO:0007669"/>
    <property type="project" value="InterPro"/>
</dbReference>
<dbReference type="AlphaFoldDB" id="A0A2U2D1I7"/>
<dbReference type="InterPro" id="IPR036471">
    <property type="entry name" value="Colicin_D_sf"/>
</dbReference>
<gene>
    <name evidence="2" type="ORF">C9I49_25510</name>
</gene>
<dbReference type="InterPro" id="IPR015287">
    <property type="entry name" value="Colicin_D_immunity_dom"/>
</dbReference>
<protein>
    <recommendedName>
        <fullName evidence="1">Colicin D immunity protein domain-containing protein</fullName>
    </recommendedName>
</protein>